<dbReference type="GO" id="GO:0004105">
    <property type="term" value="F:choline-phosphate cytidylyltransferase activity"/>
    <property type="evidence" value="ECO:0007669"/>
    <property type="project" value="UniProtKB-EC"/>
</dbReference>
<dbReference type="RefSeq" id="XP_031870544.1">
    <property type="nucleotide sequence ID" value="XM_032013944.1"/>
</dbReference>
<evidence type="ECO:0000256" key="10">
    <source>
        <dbReference type="ARBA" id="ARBA00076205"/>
    </source>
</evidence>
<feature type="domain" description="Cytidyltransferase-like" evidence="13">
    <location>
        <begin position="157"/>
        <end position="284"/>
    </location>
</feature>
<accession>A0A370TQV0</accession>
<feature type="compositionally biased region" description="Basic and acidic residues" evidence="12">
    <location>
        <begin position="450"/>
        <end position="459"/>
    </location>
</feature>
<protein>
    <recommendedName>
        <fullName evidence="9">choline-phosphate cytidylyltransferase</fullName>
        <ecNumber evidence="9">2.7.7.15</ecNumber>
    </recommendedName>
    <alternativeName>
        <fullName evidence="10">CTP:phosphocholine cytidylyltransferase</fullName>
    </alternativeName>
    <alternativeName>
        <fullName evidence="11">Phosphorylcholine transferase</fullName>
    </alternativeName>
</protein>
<dbReference type="GeneID" id="43598170"/>
<dbReference type="PANTHER" id="PTHR10739:SF13">
    <property type="entry name" value="CHOLINE-PHOSPHATE CYTIDYLYLTRANSFERASE"/>
    <property type="match status" value="1"/>
</dbReference>
<gene>
    <name evidence="14" type="ORF">BP5553_05321</name>
</gene>
<evidence type="ECO:0000256" key="8">
    <source>
        <dbReference type="ARBA" id="ARBA00023264"/>
    </source>
</evidence>
<organism evidence="14 15">
    <name type="scientific">Venustampulla echinocandica</name>
    <dbReference type="NCBI Taxonomy" id="2656787"/>
    <lineage>
        <taxon>Eukaryota</taxon>
        <taxon>Fungi</taxon>
        <taxon>Dikarya</taxon>
        <taxon>Ascomycota</taxon>
        <taxon>Pezizomycotina</taxon>
        <taxon>Leotiomycetes</taxon>
        <taxon>Helotiales</taxon>
        <taxon>Pleuroascaceae</taxon>
        <taxon>Venustampulla</taxon>
    </lineage>
</organism>
<dbReference type="OrthoDB" id="17102at2759"/>
<evidence type="ECO:0000313" key="15">
    <source>
        <dbReference type="Proteomes" id="UP000254866"/>
    </source>
</evidence>
<evidence type="ECO:0000259" key="13">
    <source>
        <dbReference type="Pfam" id="PF01467"/>
    </source>
</evidence>
<sequence>MSSPSSAGSGVGKRKRTSTLPSSDNKMSAVGQLQPSSRDASAEEGDSTAPESAIINHKKTLINDATNPPAKRLRSSTHDTVSDGSDNAQDPGEPSDTTEGSAEIANRVARKGRKGTSQDEGNDDAPQSMAPPPIGKLTHPVGYTTNDPPVGGPVRVYADGVFDLFHLGHMRQLEQAKKAFPDVYLIVGVTGDKETHKRKGLTVLSGQERAETVRHCKWVDEVIEDCPWIVTPGFLEEHRIDYVAHDDLPYGADEGDDIYKPIKEAGKFLVTQRTEGVSTTGIITKIVRDYEKYIARQFKRGTSRQELNVSWLKKNELDLKRHVAEMRDAIRSNWATTGQELGKEIRQFWQASRPGSPARMSSYDDSNRSSGLISPSALSHLSRRLEIPRAESPGGPGSDFATGYSLGLIGGVRSWMTRSRQLNQDSQQGSDYSDDDSDGRSPPRGRKGKVSNECEERAVDAQIDAMMDENSKASGA</sequence>
<comment type="similarity">
    <text evidence="1">Belongs to the cytidylyltransferase family.</text>
</comment>
<evidence type="ECO:0000256" key="11">
    <source>
        <dbReference type="ARBA" id="ARBA00080967"/>
    </source>
</evidence>
<proteinExistence type="inferred from homology"/>
<dbReference type="GO" id="GO:0031210">
    <property type="term" value="F:phosphatidylcholine binding"/>
    <property type="evidence" value="ECO:0007669"/>
    <property type="project" value="TreeGrafter"/>
</dbReference>
<keyword evidence="8" id="KW-1208">Phospholipid metabolism</keyword>
<evidence type="ECO:0000256" key="1">
    <source>
        <dbReference type="ARBA" id="ARBA00010101"/>
    </source>
</evidence>
<dbReference type="SUPFAM" id="SSF52374">
    <property type="entry name" value="Nucleotidylyl transferase"/>
    <property type="match status" value="1"/>
</dbReference>
<dbReference type="CDD" id="cd02174">
    <property type="entry name" value="CCT"/>
    <property type="match status" value="1"/>
</dbReference>
<evidence type="ECO:0000256" key="2">
    <source>
        <dbReference type="ARBA" id="ARBA00022516"/>
    </source>
</evidence>
<dbReference type="STRING" id="2656787.A0A370TQV0"/>
<dbReference type="FunFam" id="3.40.50.620:FF:000147">
    <property type="entry name" value="Cholinephosphate cytidylyltransferase"/>
    <property type="match status" value="1"/>
</dbReference>
<dbReference type="InterPro" id="IPR014729">
    <property type="entry name" value="Rossmann-like_a/b/a_fold"/>
</dbReference>
<feature type="compositionally biased region" description="Polar residues" evidence="12">
    <location>
        <begin position="18"/>
        <end position="39"/>
    </location>
</feature>
<feature type="region of interest" description="Disordered" evidence="12">
    <location>
        <begin position="1"/>
        <end position="147"/>
    </location>
</feature>
<dbReference type="Proteomes" id="UP000254866">
    <property type="component" value="Unassembled WGS sequence"/>
</dbReference>
<feature type="region of interest" description="Disordered" evidence="12">
    <location>
        <begin position="351"/>
        <end position="377"/>
    </location>
</feature>
<evidence type="ECO:0000256" key="3">
    <source>
        <dbReference type="ARBA" id="ARBA00022553"/>
    </source>
</evidence>
<keyword evidence="4 14" id="KW-0808">Transferase</keyword>
<dbReference type="Gene3D" id="3.40.50.620">
    <property type="entry name" value="HUPs"/>
    <property type="match status" value="1"/>
</dbReference>
<dbReference type="EC" id="2.7.7.15" evidence="9"/>
<keyword evidence="15" id="KW-1185">Reference proteome</keyword>
<evidence type="ECO:0000256" key="6">
    <source>
        <dbReference type="ARBA" id="ARBA00023098"/>
    </source>
</evidence>
<evidence type="ECO:0000256" key="7">
    <source>
        <dbReference type="ARBA" id="ARBA00023209"/>
    </source>
</evidence>
<evidence type="ECO:0000256" key="5">
    <source>
        <dbReference type="ARBA" id="ARBA00022695"/>
    </source>
</evidence>
<feature type="region of interest" description="Disordered" evidence="12">
    <location>
        <begin position="420"/>
        <end position="476"/>
    </location>
</feature>
<keyword evidence="2" id="KW-0444">Lipid biosynthesis</keyword>
<feature type="compositionally biased region" description="Polar residues" evidence="12">
    <location>
        <begin position="368"/>
        <end position="377"/>
    </location>
</feature>
<dbReference type="InterPro" id="IPR041723">
    <property type="entry name" value="CCT"/>
</dbReference>
<reference evidence="14 15" key="1">
    <citation type="journal article" date="2018" name="IMA Fungus">
        <title>IMA Genome-F 9: Draft genome sequence of Annulohypoxylon stygium, Aspergillus mulundensis, Berkeleyomyces basicola (syn. Thielaviopsis basicola), Ceratocystis smalleyi, two Cercospora beticola strains, Coleophoma cylindrospora, Fusarium fracticaudum, Phialophora cf. hyalina, and Morchella septimelata.</title>
        <authorList>
            <person name="Wingfield B.D."/>
            <person name="Bills G.F."/>
            <person name="Dong Y."/>
            <person name="Huang W."/>
            <person name="Nel W.J."/>
            <person name="Swalarsk-Parry B.S."/>
            <person name="Vaghefi N."/>
            <person name="Wilken P.M."/>
            <person name="An Z."/>
            <person name="de Beer Z.W."/>
            <person name="De Vos L."/>
            <person name="Chen L."/>
            <person name="Duong T.A."/>
            <person name="Gao Y."/>
            <person name="Hammerbacher A."/>
            <person name="Kikkert J.R."/>
            <person name="Li Y."/>
            <person name="Li H."/>
            <person name="Li K."/>
            <person name="Li Q."/>
            <person name="Liu X."/>
            <person name="Ma X."/>
            <person name="Naidoo K."/>
            <person name="Pethybridge S.J."/>
            <person name="Sun J."/>
            <person name="Steenkamp E.T."/>
            <person name="van der Nest M.A."/>
            <person name="van Wyk S."/>
            <person name="Wingfield M.J."/>
            <person name="Xiong C."/>
            <person name="Yue Q."/>
            <person name="Zhang X."/>
        </authorList>
    </citation>
    <scope>NUCLEOTIDE SEQUENCE [LARGE SCALE GENOMIC DNA]</scope>
    <source>
        <strain evidence="14 15">BP 5553</strain>
    </source>
</reference>
<dbReference type="InterPro" id="IPR004821">
    <property type="entry name" value="Cyt_trans-like"/>
</dbReference>
<keyword evidence="7" id="KW-0594">Phospholipid biosynthesis</keyword>
<keyword evidence="3" id="KW-0597">Phosphoprotein</keyword>
<comment type="caution">
    <text evidence="14">The sequence shown here is derived from an EMBL/GenBank/DDBJ whole genome shotgun (WGS) entry which is preliminary data.</text>
</comment>
<keyword evidence="5" id="KW-0548">Nucleotidyltransferase</keyword>
<dbReference type="EMBL" id="NPIC01000003">
    <property type="protein sequence ID" value="RDL37888.1"/>
    <property type="molecule type" value="Genomic_DNA"/>
</dbReference>
<evidence type="ECO:0000256" key="9">
    <source>
        <dbReference type="ARBA" id="ARBA00026101"/>
    </source>
</evidence>
<dbReference type="InterPro" id="IPR045049">
    <property type="entry name" value="Pcy1-like"/>
</dbReference>
<dbReference type="PANTHER" id="PTHR10739">
    <property type="entry name" value="CYTIDYLYLTRANSFERASE"/>
    <property type="match status" value="1"/>
</dbReference>
<dbReference type="NCBIfam" id="TIGR00125">
    <property type="entry name" value="cyt_tran_rel"/>
    <property type="match status" value="1"/>
</dbReference>
<keyword evidence="6" id="KW-0443">Lipid metabolism</keyword>
<evidence type="ECO:0000256" key="4">
    <source>
        <dbReference type="ARBA" id="ARBA00022679"/>
    </source>
</evidence>
<name>A0A370TQV0_9HELO</name>
<evidence type="ECO:0000313" key="14">
    <source>
        <dbReference type="EMBL" id="RDL37888.1"/>
    </source>
</evidence>
<dbReference type="GO" id="GO:0005635">
    <property type="term" value="C:nuclear envelope"/>
    <property type="evidence" value="ECO:0007669"/>
    <property type="project" value="TreeGrafter"/>
</dbReference>
<dbReference type="Pfam" id="PF01467">
    <property type="entry name" value="CTP_transf_like"/>
    <property type="match status" value="1"/>
</dbReference>
<dbReference type="AlphaFoldDB" id="A0A370TQV0"/>
<evidence type="ECO:0000256" key="12">
    <source>
        <dbReference type="SAM" id="MobiDB-lite"/>
    </source>
</evidence>